<gene>
    <name evidence="4" type="ORF">TRIADDRAFT_51747</name>
</gene>
<dbReference type="InterPro" id="IPR032675">
    <property type="entry name" value="LRR_dom_sf"/>
</dbReference>
<dbReference type="InterPro" id="IPR001611">
    <property type="entry name" value="Leu-rich_rpt"/>
</dbReference>
<dbReference type="CDD" id="cd00051">
    <property type="entry name" value="EFh"/>
    <property type="match status" value="1"/>
</dbReference>
<dbReference type="InterPro" id="IPR018247">
    <property type="entry name" value="EF_Hand_1_Ca_BS"/>
</dbReference>
<dbReference type="GO" id="GO:0005509">
    <property type="term" value="F:calcium ion binding"/>
    <property type="evidence" value="ECO:0007669"/>
    <property type="project" value="InterPro"/>
</dbReference>
<dbReference type="OMA" id="FHESAII"/>
<dbReference type="OrthoDB" id="120976at2759"/>
<dbReference type="SUPFAM" id="SSF47473">
    <property type="entry name" value="EF-hand"/>
    <property type="match status" value="1"/>
</dbReference>
<name>B3RKS5_TRIAD</name>
<evidence type="ECO:0000313" key="4">
    <source>
        <dbReference type="EMBL" id="EDV29430.1"/>
    </source>
</evidence>
<reference evidence="4 5" key="1">
    <citation type="journal article" date="2008" name="Nature">
        <title>The Trichoplax genome and the nature of placozoans.</title>
        <authorList>
            <person name="Srivastava M."/>
            <person name="Begovic E."/>
            <person name="Chapman J."/>
            <person name="Putnam N.H."/>
            <person name="Hellsten U."/>
            <person name="Kawashima T."/>
            <person name="Kuo A."/>
            <person name="Mitros T."/>
            <person name="Salamov A."/>
            <person name="Carpenter M.L."/>
            <person name="Signorovitch A.Y."/>
            <person name="Moreno M.A."/>
            <person name="Kamm K."/>
            <person name="Grimwood J."/>
            <person name="Schmutz J."/>
            <person name="Shapiro H."/>
            <person name="Grigoriev I.V."/>
            <person name="Buss L.W."/>
            <person name="Schierwater B."/>
            <person name="Dellaporta S.L."/>
            <person name="Rokhsar D.S."/>
        </authorList>
    </citation>
    <scope>NUCLEOTIDE SEQUENCE [LARGE SCALE GENOMIC DNA]</scope>
    <source>
        <strain evidence="4 5">Grell-BS-1999</strain>
    </source>
</reference>
<dbReference type="PhylomeDB" id="B3RKS5"/>
<accession>B3RKS5</accession>
<dbReference type="AlphaFoldDB" id="B3RKS5"/>
<dbReference type="InterPro" id="IPR002048">
    <property type="entry name" value="EF_hand_dom"/>
</dbReference>
<dbReference type="InterPro" id="IPR011992">
    <property type="entry name" value="EF-hand-dom_pair"/>
</dbReference>
<feature type="domain" description="EF-hand" evidence="3">
    <location>
        <begin position="506"/>
        <end position="537"/>
    </location>
</feature>
<dbReference type="GeneID" id="6749846"/>
<protein>
    <recommendedName>
        <fullName evidence="3">EF-hand domain-containing protein</fullName>
    </recommendedName>
</protein>
<keyword evidence="5" id="KW-1185">Reference proteome</keyword>
<dbReference type="PROSITE" id="PS00018">
    <property type="entry name" value="EF_HAND_1"/>
    <property type="match status" value="1"/>
</dbReference>
<dbReference type="SUPFAM" id="SSF52047">
    <property type="entry name" value="RNI-like"/>
    <property type="match status" value="1"/>
</dbReference>
<evidence type="ECO:0000256" key="2">
    <source>
        <dbReference type="SAM" id="MobiDB-lite"/>
    </source>
</evidence>
<feature type="region of interest" description="Disordered" evidence="2">
    <location>
        <begin position="83"/>
        <end position="146"/>
    </location>
</feature>
<evidence type="ECO:0000259" key="3">
    <source>
        <dbReference type="PROSITE" id="PS50222"/>
    </source>
</evidence>
<dbReference type="Pfam" id="PF13516">
    <property type="entry name" value="LRR_6"/>
    <property type="match status" value="7"/>
</dbReference>
<proteinExistence type="predicted"/>
<dbReference type="Gene3D" id="3.80.10.10">
    <property type="entry name" value="Ribonuclease Inhibitor"/>
    <property type="match status" value="3"/>
</dbReference>
<feature type="compositionally biased region" description="Polar residues" evidence="2">
    <location>
        <begin position="136"/>
        <end position="146"/>
    </location>
</feature>
<dbReference type="PANTHER" id="PTHR24114:SF2">
    <property type="entry name" value="F-BOX DOMAIN-CONTAINING PROTEIN-RELATED"/>
    <property type="match status" value="1"/>
</dbReference>
<dbReference type="CTD" id="6749846"/>
<dbReference type="Proteomes" id="UP000009022">
    <property type="component" value="Unassembled WGS sequence"/>
</dbReference>
<evidence type="ECO:0000256" key="1">
    <source>
        <dbReference type="ARBA" id="ARBA00022837"/>
    </source>
</evidence>
<sequence>MKKGNSNRSYIYGFDKVVKTKNDVQKKNTELIGYQPTKPFSRIAPKTEILIDSKTLNDIHGRNDETTYDTKIRNNINSILVKPVEKINGNHQDEITPQSPKNESVEEPESNPLNESQKSVKWAWSSGNDKKENDNQESSATDHLTSVLGNMKVEIEDVGDKYDDSDDSDDWDTDLEEDFKRVIPVSYLLRHFHESAIIMKHHGLGPKGAIPLAYALLNNTKVERLIVADNYIKEDGAQAIAEMLQENMYIRELNISDNFIGSEGANAFAKMLFSNTTLRTLIIKGNHITDQNAATFAGALKANTTLSYLDLSHNEFGELGAISLANGIAENGNLDVMDLSWNSIRGRGGVALAKSLRLNTTLVSLNLAWNGISDVGAFALAKFLRKNTTLQRLDISNNRIGEIGAIKLGKCLGVNNALTHFKISTNPVGNKGVEAILNGAKNNDLLKVLGLEEITVSRKMHDEIEELMEVRNIKIFHGGKGGYQKPIKSITPMELLDDFIKLNRWRLIDIFIRFDKDKSGDISKDELKCGLKETGLEMSSKQLDLLIDYLDTNKDNKIQYRQVEDQYLNFGFCC</sequence>
<dbReference type="KEGG" id="tad:TRIADDRAFT_51747"/>
<keyword evidence="1" id="KW-0106">Calcium</keyword>
<dbReference type="PROSITE" id="PS50222">
    <property type="entry name" value="EF_HAND_2"/>
    <property type="match status" value="1"/>
</dbReference>
<dbReference type="Pfam" id="PF13499">
    <property type="entry name" value="EF-hand_7"/>
    <property type="match status" value="1"/>
</dbReference>
<dbReference type="PANTHER" id="PTHR24114">
    <property type="entry name" value="LEUCINE RICH REPEAT FAMILY PROTEIN"/>
    <property type="match status" value="1"/>
</dbReference>
<dbReference type="eggNOG" id="KOG4308">
    <property type="taxonomic scope" value="Eukaryota"/>
</dbReference>
<organism evidence="4 5">
    <name type="scientific">Trichoplax adhaerens</name>
    <name type="common">Trichoplax reptans</name>
    <dbReference type="NCBI Taxonomy" id="10228"/>
    <lineage>
        <taxon>Eukaryota</taxon>
        <taxon>Metazoa</taxon>
        <taxon>Placozoa</taxon>
        <taxon>Uniplacotomia</taxon>
        <taxon>Trichoplacea</taxon>
        <taxon>Trichoplacidae</taxon>
        <taxon>Trichoplax</taxon>
    </lineage>
</organism>
<evidence type="ECO:0000313" key="5">
    <source>
        <dbReference type="Proteomes" id="UP000009022"/>
    </source>
</evidence>
<dbReference type="HOGENOM" id="CLU_475168_0_0_1"/>
<dbReference type="InParanoid" id="B3RKS5"/>
<dbReference type="Gene3D" id="1.10.238.10">
    <property type="entry name" value="EF-hand"/>
    <property type="match status" value="1"/>
</dbReference>
<dbReference type="EMBL" id="DS985241">
    <property type="protein sequence ID" value="EDV29430.1"/>
    <property type="molecule type" value="Genomic_DNA"/>
</dbReference>
<dbReference type="SMART" id="SM00368">
    <property type="entry name" value="LRR_RI"/>
    <property type="match status" value="8"/>
</dbReference>
<dbReference type="RefSeq" id="XP_002108632.1">
    <property type="nucleotide sequence ID" value="XM_002108596.1"/>
</dbReference>
<dbReference type="InterPro" id="IPR052394">
    <property type="entry name" value="LRR-containing"/>
</dbReference>